<organism evidence="4 5">
    <name type="scientific">Burkholderia singularis</name>
    <dbReference type="NCBI Taxonomy" id="1503053"/>
    <lineage>
        <taxon>Bacteria</taxon>
        <taxon>Pseudomonadati</taxon>
        <taxon>Pseudomonadota</taxon>
        <taxon>Betaproteobacteria</taxon>
        <taxon>Burkholderiales</taxon>
        <taxon>Burkholderiaceae</taxon>
        <taxon>Burkholderia</taxon>
        <taxon>pseudomallei group</taxon>
    </lineage>
</organism>
<dbReference type="Pfam" id="PF08139">
    <property type="entry name" value="LPAM_1"/>
    <property type="match status" value="1"/>
</dbReference>
<dbReference type="EMBL" id="LOWA01000014">
    <property type="protein sequence ID" value="KVE29308.1"/>
    <property type="molecule type" value="Genomic_DNA"/>
</dbReference>
<name>A0A103E6N6_9BURK</name>
<protein>
    <recommendedName>
        <fullName evidence="1">Type IV secretion system putative lipoprotein virB7</fullName>
    </recommendedName>
</protein>
<sequence length="72" mass="7334">MNRIIVAALVAAVLAGCVSDPRQTRRGTPPQDPPDYQGVPTDMTPPSMLETPDAKAPAPGSAAPMPGPASAR</sequence>
<evidence type="ECO:0000313" key="4">
    <source>
        <dbReference type="EMBL" id="KVE29308.1"/>
    </source>
</evidence>
<evidence type="ECO:0000256" key="3">
    <source>
        <dbReference type="SAM" id="MobiDB-lite"/>
    </source>
</evidence>
<reference evidence="4 5" key="1">
    <citation type="submission" date="2015-11" db="EMBL/GenBank/DDBJ databases">
        <title>Expanding the genomic diversity of Burkholderia species for the development of highly accurate diagnostics.</title>
        <authorList>
            <person name="Sahl J."/>
            <person name="Keim P."/>
            <person name="Wagner D."/>
        </authorList>
    </citation>
    <scope>NUCLEOTIDE SEQUENCE [LARGE SCALE GENOMIC DNA]</scope>
    <source>
        <strain evidence="4 5">TSV85</strain>
    </source>
</reference>
<dbReference type="AlphaFoldDB" id="A0A103E6N6"/>
<dbReference type="InterPro" id="IPR012640">
    <property type="entry name" value="Membr_lipoprot_lipid_attach_CS"/>
</dbReference>
<evidence type="ECO:0000313" key="5">
    <source>
        <dbReference type="Proteomes" id="UP000062788"/>
    </source>
</evidence>
<comment type="caution">
    <text evidence="4">The sequence shown here is derived from an EMBL/GenBank/DDBJ whole genome shotgun (WGS) entry which is preliminary data.</text>
</comment>
<dbReference type="Proteomes" id="UP000062788">
    <property type="component" value="Unassembled WGS sequence"/>
</dbReference>
<proteinExistence type="predicted"/>
<gene>
    <name evidence="4" type="ORF">WS67_05490</name>
</gene>
<keyword evidence="5" id="KW-1185">Reference proteome</keyword>
<dbReference type="OrthoDB" id="9019332at2"/>
<feature type="compositionally biased region" description="Low complexity" evidence="3">
    <location>
        <begin position="54"/>
        <end position="72"/>
    </location>
</feature>
<evidence type="ECO:0000256" key="1">
    <source>
        <dbReference type="ARBA" id="ARBA00017922"/>
    </source>
</evidence>
<feature type="region of interest" description="Disordered" evidence="3">
    <location>
        <begin position="19"/>
        <end position="72"/>
    </location>
</feature>
<evidence type="ECO:0000256" key="2">
    <source>
        <dbReference type="ARBA" id="ARBA00022729"/>
    </source>
</evidence>
<dbReference type="RefSeq" id="WP_059513801.1">
    <property type="nucleotide sequence ID" value="NZ_LOWA01000014.1"/>
</dbReference>
<keyword evidence="2" id="KW-0732">Signal</keyword>
<dbReference type="PROSITE" id="PS51257">
    <property type="entry name" value="PROKAR_LIPOPROTEIN"/>
    <property type="match status" value="1"/>
</dbReference>
<accession>A0A103E6N6</accession>